<evidence type="ECO:0000313" key="3">
    <source>
        <dbReference type="Proteomes" id="UP001271007"/>
    </source>
</evidence>
<evidence type="ECO:0000313" key="2">
    <source>
        <dbReference type="EMBL" id="KAK3057108.1"/>
    </source>
</evidence>
<gene>
    <name evidence="2" type="ORF">LTR09_002147</name>
</gene>
<comment type="caution">
    <text evidence="2">The sequence shown here is derived from an EMBL/GenBank/DDBJ whole genome shotgun (WGS) entry which is preliminary data.</text>
</comment>
<organism evidence="2 3">
    <name type="scientific">Extremus antarcticus</name>
    <dbReference type="NCBI Taxonomy" id="702011"/>
    <lineage>
        <taxon>Eukaryota</taxon>
        <taxon>Fungi</taxon>
        <taxon>Dikarya</taxon>
        <taxon>Ascomycota</taxon>
        <taxon>Pezizomycotina</taxon>
        <taxon>Dothideomycetes</taxon>
        <taxon>Dothideomycetidae</taxon>
        <taxon>Mycosphaerellales</taxon>
        <taxon>Extremaceae</taxon>
        <taxon>Extremus</taxon>
    </lineage>
</organism>
<evidence type="ECO:0000256" key="1">
    <source>
        <dbReference type="SAM" id="MobiDB-lite"/>
    </source>
</evidence>
<name>A0AAJ0GGK3_9PEZI</name>
<accession>A0AAJ0GGK3</accession>
<proteinExistence type="predicted"/>
<dbReference type="EMBL" id="JAWDJX010000004">
    <property type="protein sequence ID" value="KAK3057108.1"/>
    <property type="molecule type" value="Genomic_DNA"/>
</dbReference>
<feature type="region of interest" description="Disordered" evidence="1">
    <location>
        <begin position="120"/>
        <end position="190"/>
    </location>
</feature>
<reference evidence="2" key="1">
    <citation type="submission" date="2023-04" db="EMBL/GenBank/DDBJ databases">
        <title>Black Yeasts Isolated from many extreme environments.</title>
        <authorList>
            <person name="Coleine C."/>
            <person name="Stajich J.E."/>
            <person name="Selbmann L."/>
        </authorList>
    </citation>
    <scope>NUCLEOTIDE SEQUENCE</scope>
    <source>
        <strain evidence="2">CCFEE 5312</strain>
    </source>
</reference>
<keyword evidence="3" id="KW-1185">Reference proteome</keyword>
<sequence>MRNGGPQRGYRPNPYGPPHLTMMSPPMDMYDCGPYSMSITIPPHMPPRMRGMGMGMGRPMGRPPPPWMRDPRNTADMSFGGGFGGGMSPHPPYRGSMRGPPPFGMGMRAPPPWEMDCYDTEPMRPMGPRFPRYPRRSSSRDYGFDDDDEYDEWHEGDRESDPLIRELHRSARRHQDRPSSWGSRRSRREW</sequence>
<dbReference type="AlphaFoldDB" id="A0AAJ0GGK3"/>
<protein>
    <submittedName>
        <fullName evidence="2">Uncharacterized protein</fullName>
    </submittedName>
</protein>
<dbReference type="Proteomes" id="UP001271007">
    <property type="component" value="Unassembled WGS sequence"/>
</dbReference>
<feature type="compositionally biased region" description="Basic and acidic residues" evidence="1">
    <location>
        <begin position="153"/>
        <end position="169"/>
    </location>
</feature>